<dbReference type="EMBL" id="LS974620">
    <property type="protein sequence ID" value="CAG7905828.1"/>
    <property type="molecule type" value="Genomic_DNA"/>
</dbReference>
<protein>
    <submittedName>
        <fullName evidence="1">Uncharacterized protein</fullName>
    </submittedName>
</protein>
<proteinExistence type="predicted"/>
<feature type="non-terminal residue" evidence="1">
    <location>
        <position position="1"/>
    </location>
</feature>
<evidence type="ECO:0000313" key="2">
    <source>
        <dbReference type="Proteomes" id="UP000694005"/>
    </source>
</evidence>
<dbReference type="AlphaFoldDB" id="A0A8D9MBL0"/>
<organism evidence="1 2">
    <name type="scientific">Brassica campestris</name>
    <name type="common">Field mustard</name>
    <dbReference type="NCBI Taxonomy" id="3711"/>
    <lineage>
        <taxon>Eukaryota</taxon>
        <taxon>Viridiplantae</taxon>
        <taxon>Streptophyta</taxon>
        <taxon>Embryophyta</taxon>
        <taxon>Tracheophyta</taxon>
        <taxon>Spermatophyta</taxon>
        <taxon>Magnoliopsida</taxon>
        <taxon>eudicotyledons</taxon>
        <taxon>Gunneridae</taxon>
        <taxon>Pentapetalae</taxon>
        <taxon>rosids</taxon>
        <taxon>malvids</taxon>
        <taxon>Brassicales</taxon>
        <taxon>Brassicaceae</taxon>
        <taxon>Brassiceae</taxon>
        <taxon>Brassica</taxon>
    </lineage>
</organism>
<dbReference type="Gramene" id="A04p07290.2_BraZ1">
    <property type="protein sequence ID" value="A04p07290.2_BraZ1.CDS.1"/>
    <property type="gene ID" value="A04g07290.2_BraZ1"/>
</dbReference>
<sequence>LSNKRRFLRLCFLRPGRRVVARTGDRRSLHSGFSFLSCCRSACSTLLRYAHRSGLEFEVRNLLRCRGASFRQSISSPRVGRGGREAGGGCSRFLGVFCEIDFLLRSRTRSRSVRRRKGGSSSDMWWFAASGLGGLLAQVGGSRRFADLDCFSP</sequence>
<gene>
    <name evidence="1" type="ORF">BRAPAZ1V2_A04P07290.2</name>
</gene>
<accession>A0A8D9MBL0</accession>
<evidence type="ECO:0000313" key="1">
    <source>
        <dbReference type="EMBL" id="CAG7905828.1"/>
    </source>
</evidence>
<reference evidence="1 2" key="1">
    <citation type="submission" date="2021-07" db="EMBL/GenBank/DDBJ databases">
        <authorList>
            <consortium name="Genoscope - CEA"/>
            <person name="William W."/>
        </authorList>
    </citation>
    <scope>NUCLEOTIDE SEQUENCE [LARGE SCALE GENOMIC DNA]</scope>
</reference>
<name>A0A8D9MBL0_BRACM</name>
<dbReference type="Proteomes" id="UP000694005">
    <property type="component" value="Chromosome A04"/>
</dbReference>